<gene>
    <name evidence="1" type="ORF">F4820DRAFT_238682</name>
</gene>
<accession>A0ACB9Z668</accession>
<proteinExistence type="predicted"/>
<evidence type="ECO:0000313" key="1">
    <source>
        <dbReference type="EMBL" id="KAI4866846.1"/>
    </source>
</evidence>
<name>A0ACB9Z668_9PEZI</name>
<evidence type="ECO:0000313" key="2">
    <source>
        <dbReference type="Proteomes" id="UP001497700"/>
    </source>
</evidence>
<organism evidence="1 2">
    <name type="scientific">Hypoxylon rubiginosum</name>
    <dbReference type="NCBI Taxonomy" id="110542"/>
    <lineage>
        <taxon>Eukaryota</taxon>
        <taxon>Fungi</taxon>
        <taxon>Dikarya</taxon>
        <taxon>Ascomycota</taxon>
        <taxon>Pezizomycotina</taxon>
        <taxon>Sordariomycetes</taxon>
        <taxon>Xylariomycetidae</taxon>
        <taxon>Xylariales</taxon>
        <taxon>Hypoxylaceae</taxon>
        <taxon>Hypoxylon</taxon>
    </lineage>
</organism>
<reference evidence="1 2" key="1">
    <citation type="journal article" date="2022" name="New Phytol.">
        <title>Ecological generalism drives hyperdiversity of secondary metabolite gene clusters in xylarialean endophytes.</title>
        <authorList>
            <person name="Franco M.E.E."/>
            <person name="Wisecaver J.H."/>
            <person name="Arnold A.E."/>
            <person name="Ju Y.M."/>
            <person name="Slot J.C."/>
            <person name="Ahrendt S."/>
            <person name="Moore L.P."/>
            <person name="Eastman K.E."/>
            <person name="Scott K."/>
            <person name="Konkel Z."/>
            <person name="Mondo S.J."/>
            <person name="Kuo A."/>
            <person name="Hayes R.D."/>
            <person name="Haridas S."/>
            <person name="Andreopoulos B."/>
            <person name="Riley R."/>
            <person name="LaButti K."/>
            <person name="Pangilinan J."/>
            <person name="Lipzen A."/>
            <person name="Amirebrahimi M."/>
            <person name="Yan J."/>
            <person name="Adam C."/>
            <person name="Keymanesh K."/>
            <person name="Ng V."/>
            <person name="Louie K."/>
            <person name="Northen T."/>
            <person name="Drula E."/>
            <person name="Henrissat B."/>
            <person name="Hsieh H.M."/>
            <person name="Youens-Clark K."/>
            <person name="Lutzoni F."/>
            <person name="Miadlikowska J."/>
            <person name="Eastwood D.C."/>
            <person name="Hamelin R.C."/>
            <person name="Grigoriev I.V."/>
            <person name="U'Ren J.M."/>
        </authorList>
    </citation>
    <scope>NUCLEOTIDE SEQUENCE [LARGE SCALE GENOMIC DNA]</scope>
    <source>
        <strain evidence="1 2">CBS 119005</strain>
    </source>
</reference>
<comment type="caution">
    <text evidence="1">The sequence shown here is derived from an EMBL/GenBank/DDBJ whole genome shotgun (WGS) entry which is preliminary data.</text>
</comment>
<dbReference type="EMBL" id="MU393454">
    <property type="protein sequence ID" value="KAI4866846.1"/>
    <property type="molecule type" value="Genomic_DNA"/>
</dbReference>
<protein>
    <submittedName>
        <fullName evidence="1">Ankyrin</fullName>
    </submittedName>
</protein>
<sequence length="1095" mass="122526">MPPVRRPPRHHESQIWGQNESTIRHLYQTERKTLKQIKEIMEAEYGFPIIPLSTYETKLRNVLGLRKKLKKADWTAIHQHYQDRGGKKTGIYLNGSKIPWEKAWKEIRRSGARSVTRGQDIALPPGVVIRTPSPAGPTAFTPPLVHESQSYGNYLPSSGVPSQELCARPFNQIIAQSPQNMAQQPQGYQSPSISGNILLENINVAGFLELASVKYNIALSDIPWNTFQDKMLSAGYPTLKIDIGIHETWKTAFSSVTFPLLHQGTASSLPALEFDVYYLLAKAIYLISNKMVKGEYSYNDKCPDIFKILLDRVPKPVLIGLFQFDLPTIKATWESLVYCAGTFAYRDNFSFLINVGIQHIGWVVPRGASYLGFAASMGALNVVRSLLKAGARADGEIGMYEQSPLVEAAATGDLECVKLLLEKCDTNRVIKHGLRCGEKTTLTLFVETLESTSFFTPLRQDYAYQEVSSVSNKGGLRIHLNPKNKQQARGLTMLLESGGKIDGKISMERTIFRNWRLHELYKLKKIPVEWHPTLLEISYYQNAKVFHELLPYSTRRMEHATRSDIWLSAEQGQKVLDEYLMSRPSDPSFDTMEFLELVLAEQFFRDSRSIDAKVIQGLVEFGVDLKRAAFPKNINYFLCRLVCIVQSLDDDDFTVILKLLLCSDAVVNEDVLEASIVNEGIDTLLVLSQHGADIAKYGGKALSRAARFDNYKAASWLLDAGVDINAAVYRDTFQGFRPNTVIALATKRRYLRIWEGSFSSRSPSYEMLEYLIEHGAELKSSPDDRSSFTFLNHFLRSAEEDLRIDGKAFVDKVKLFLDLKLNHYDLVGPGCLLESCFPLHFGMTEVEIEQRLAVFELLLERGAPVLNSRVLPSLIYYGGRRETVQKLLGDGMDINVYSGSGDGEIESTYTPIQAAALQSDNALVVELVMMGADINKPAAGFFGRTALQAACELKPATTERREKKMKLIQFLIERGAEINAPAAPNYGRTALQCAAFIGDMEAALLLLYHGAAVNALPATERGGFCALDGAAYWGRLDMVKLFLNVGALSHHRGHTGYEGAIREAEEQRHFVIADLIREHAASNEKLYGVNLAMTF</sequence>
<keyword evidence="2" id="KW-1185">Reference proteome</keyword>
<dbReference type="Proteomes" id="UP001497700">
    <property type="component" value="Unassembled WGS sequence"/>
</dbReference>